<feature type="domain" description="Bacterial surface antigen (D15)" evidence="4">
    <location>
        <begin position="211"/>
        <end position="282"/>
    </location>
</feature>
<dbReference type="OrthoDB" id="9771071at2"/>
<dbReference type="AlphaFoldDB" id="A0A5C9A0L7"/>
<accession>A0A5C9A0L7</accession>
<dbReference type="Gene3D" id="2.40.160.50">
    <property type="entry name" value="membrane protein fhac: a member of the omp85/tpsb transporter family"/>
    <property type="match status" value="1"/>
</dbReference>
<evidence type="ECO:0000313" key="6">
    <source>
        <dbReference type="Proteomes" id="UP000321933"/>
    </source>
</evidence>
<dbReference type="Proteomes" id="UP000321933">
    <property type="component" value="Unassembled WGS sequence"/>
</dbReference>
<keyword evidence="6" id="KW-1185">Reference proteome</keyword>
<dbReference type="InterPro" id="IPR000184">
    <property type="entry name" value="Bac_surfAg_D15"/>
</dbReference>
<evidence type="ECO:0000256" key="3">
    <source>
        <dbReference type="SAM" id="SignalP"/>
    </source>
</evidence>
<keyword evidence="2" id="KW-0472">Membrane</keyword>
<evidence type="ECO:0000259" key="4">
    <source>
        <dbReference type="Pfam" id="PF01103"/>
    </source>
</evidence>
<comment type="subcellular location">
    <subcellularLocation>
        <location evidence="1">Membrane</location>
    </subcellularLocation>
</comment>
<sequence>MTFCRRACALPLLLCAAASQADDFFRDNMIDPEDGMLDASQYLSSVPLGFLPIPSIITEPAVGTGLAMGALFFHETAEQRKQRTSQRAMLPENISVLGGMGTDNGTWGAGGGHLGFWLQDSLRYRGFVGYASINLDFYSLPRLGDLPRPLELNLEGPALFQDLKYRLPGTGIFIGGRQFYRQVETSLANAPRLPNLPPGFGDALADQFDQKIATSGLGAVVEYDSRDNPFNPQQGYYYTANYTVFDGAIGSDVDYDSYQFAGLNYWELNERWNLGVRLQYDAVRASGNEALPSYVPPFVDLRGIPKSRYQGEAVGTAEVQLDYKINMRWKVGVFSGMGRAAEHFNDLGSADNVDTIGAGFRYLIARRYGFAMGLDVARGPEESAVYIQAGSTW</sequence>
<dbReference type="EMBL" id="VRYZ01000002">
    <property type="protein sequence ID" value="TXS93320.1"/>
    <property type="molecule type" value="Genomic_DNA"/>
</dbReference>
<reference evidence="5 6" key="1">
    <citation type="submission" date="2019-08" db="EMBL/GenBank/DDBJ databases">
        <title>Parahaliea maris sp. nov., isolated from the surface seawater.</title>
        <authorList>
            <person name="Liu Y."/>
        </authorList>
    </citation>
    <scope>NUCLEOTIDE SEQUENCE [LARGE SCALE GENOMIC DNA]</scope>
    <source>
        <strain evidence="5 6">S2-26</strain>
    </source>
</reference>
<dbReference type="RefSeq" id="WP_148063256.1">
    <property type="nucleotide sequence ID" value="NZ_VRYZ01000002.1"/>
</dbReference>
<dbReference type="Pfam" id="PF01103">
    <property type="entry name" value="Omp85"/>
    <property type="match status" value="1"/>
</dbReference>
<evidence type="ECO:0000313" key="5">
    <source>
        <dbReference type="EMBL" id="TXS93320.1"/>
    </source>
</evidence>
<name>A0A5C9A0L7_9GAMM</name>
<comment type="caution">
    <text evidence="5">The sequence shown here is derived from an EMBL/GenBank/DDBJ whole genome shotgun (WGS) entry which is preliminary data.</text>
</comment>
<proteinExistence type="predicted"/>
<evidence type="ECO:0000256" key="1">
    <source>
        <dbReference type="ARBA" id="ARBA00004370"/>
    </source>
</evidence>
<keyword evidence="3" id="KW-0732">Signal</keyword>
<dbReference type="GO" id="GO:0019867">
    <property type="term" value="C:outer membrane"/>
    <property type="evidence" value="ECO:0007669"/>
    <property type="project" value="InterPro"/>
</dbReference>
<organism evidence="5 6">
    <name type="scientific">Parahaliea aestuarii</name>
    <dbReference type="NCBI Taxonomy" id="1852021"/>
    <lineage>
        <taxon>Bacteria</taxon>
        <taxon>Pseudomonadati</taxon>
        <taxon>Pseudomonadota</taxon>
        <taxon>Gammaproteobacteria</taxon>
        <taxon>Cellvibrionales</taxon>
        <taxon>Halieaceae</taxon>
        <taxon>Parahaliea</taxon>
    </lineage>
</organism>
<protein>
    <submittedName>
        <fullName evidence="5">BamA/TamA family outer membrane protein</fullName>
    </submittedName>
</protein>
<gene>
    <name evidence="5" type="ORF">FVW59_05635</name>
</gene>
<feature type="signal peptide" evidence="3">
    <location>
        <begin position="1"/>
        <end position="21"/>
    </location>
</feature>
<feature type="chain" id="PRO_5022888848" evidence="3">
    <location>
        <begin position="22"/>
        <end position="393"/>
    </location>
</feature>
<evidence type="ECO:0000256" key="2">
    <source>
        <dbReference type="ARBA" id="ARBA00023136"/>
    </source>
</evidence>